<dbReference type="SUPFAM" id="SSF55729">
    <property type="entry name" value="Acyl-CoA N-acyltransferases (Nat)"/>
    <property type="match status" value="1"/>
</dbReference>
<dbReference type="KEGG" id="krh:KRH_04760"/>
<dbReference type="STRING" id="378753.KRH_04760"/>
<dbReference type="AlphaFoldDB" id="B2GH71"/>
<sequence length="151" mass="16086">MIRACRGPQEHPALVRICRSAVEATHDFLSVADRESIAAHLEPDCFPAVELTVATLDGEPVGFVGTLGGSLEMLFVSDDHRGRGIGSSLLAHVRRERGVTAVDVNEQNPGAVGFYEHHGFRTVGRNATDEAGCPYPILHLALAPHGSLPTA</sequence>
<reference evidence="4 5" key="1">
    <citation type="journal article" date="2008" name="J. Bacteriol.">
        <title>Complete genome sequence of the soil actinomycete Kocuria rhizophila.</title>
        <authorList>
            <person name="Takarada H."/>
            <person name="Sekine M."/>
            <person name="Kosugi H."/>
            <person name="Matsuo Y."/>
            <person name="Fujisawa T."/>
            <person name="Omata S."/>
            <person name="Kishi E."/>
            <person name="Shimizu A."/>
            <person name="Tsukatani N."/>
            <person name="Tanikawa S."/>
            <person name="Fujita N."/>
            <person name="Harayama S."/>
        </authorList>
    </citation>
    <scope>NUCLEOTIDE SEQUENCE [LARGE SCALE GENOMIC DNA]</scope>
    <source>
        <strain evidence="5">ATCC 9341 / DSM 348 / NBRC 103217 / DC2201</strain>
    </source>
</reference>
<dbReference type="HOGENOM" id="CLU_013985_21_0_11"/>
<protein>
    <submittedName>
        <fullName evidence="4">Putative acetyltransferase</fullName>
        <ecNumber evidence="4">2.3.1.-</ecNumber>
    </submittedName>
</protein>
<organism evidence="4 5">
    <name type="scientific">Kocuria rhizophila (strain ATCC 9341 / DSM 348 / NBRC 103217 / DC2201)</name>
    <dbReference type="NCBI Taxonomy" id="378753"/>
    <lineage>
        <taxon>Bacteria</taxon>
        <taxon>Bacillati</taxon>
        <taxon>Actinomycetota</taxon>
        <taxon>Actinomycetes</taxon>
        <taxon>Micrococcales</taxon>
        <taxon>Micrococcaceae</taxon>
        <taxon>Kocuria</taxon>
    </lineage>
</organism>
<dbReference type="eggNOG" id="COG0456">
    <property type="taxonomic scope" value="Bacteria"/>
</dbReference>
<accession>B2GH71</accession>
<evidence type="ECO:0000313" key="4">
    <source>
        <dbReference type="EMBL" id="BAG28823.1"/>
    </source>
</evidence>
<dbReference type="CDD" id="cd04301">
    <property type="entry name" value="NAT_SF"/>
    <property type="match status" value="1"/>
</dbReference>
<dbReference type="InterPro" id="IPR016181">
    <property type="entry name" value="Acyl_CoA_acyltransferase"/>
</dbReference>
<evidence type="ECO:0000256" key="2">
    <source>
        <dbReference type="ARBA" id="ARBA00023315"/>
    </source>
</evidence>
<keyword evidence="1 4" id="KW-0808">Transferase</keyword>
<keyword evidence="2 4" id="KW-0012">Acyltransferase</keyword>
<evidence type="ECO:0000259" key="3">
    <source>
        <dbReference type="PROSITE" id="PS51186"/>
    </source>
</evidence>
<dbReference type="PANTHER" id="PTHR43800:SF1">
    <property type="entry name" value="PEPTIDYL-LYSINE N-ACETYLTRANSFERASE YJAB"/>
    <property type="match status" value="1"/>
</dbReference>
<dbReference type="Proteomes" id="UP000008838">
    <property type="component" value="Chromosome"/>
</dbReference>
<dbReference type="GO" id="GO:0016747">
    <property type="term" value="F:acyltransferase activity, transferring groups other than amino-acyl groups"/>
    <property type="evidence" value="ECO:0007669"/>
    <property type="project" value="InterPro"/>
</dbReference>
<dbReference type="PROSITE" id="PS51186">
    <property type="entry name" value="GNAT"/>
    <property type="match status" value="1"/>
</dbReference>
<dbReference type="Pfam" id="PF13508">
    <property type="entry name" value="Acetyltransf_7"/>
    <property type="match status" value="1"/>
</dbReference>
<dbReference type="InterPro" id="IPR000182">
    <property type="entry name" value="GNAT_dom"/>
</dbReference>
<gene>
    <name evidence="4" type="ordered locus">KRH_04760</name>
</gene>
<keyword evidence="5" id="KW-1185">Reference proteome</keyword>
<evidence type="ECO:0000256" key="1">
    <source>
        <dbReference type="ARBA" id="ARBA00022679"/>
    </source>
</evidence>
<dbReference type="EC" id="2.3.1.-" evidence="4"/>
<dbReference type="Gene3D" id="3.40.630.30">
    <property type="match status" value="1"/>
</dbReference>
<name>B2GH71_KOCRD</name>
<dbReference type="EMBL" id="AP009152">
    <property type="protein sequence ID" value="BAG28823.1"/>
    <property type="molecule type" value="Genomic_DNA"/>
</dbReference>
<dbReference type="PANTHER" id="PTHR43800">
    <property type="entry name" value="PEPTIDYL-LYSINE N-ACETYLTRANSFERASE YJAB"/>
    <property type="match status" value="1"/>
</dbReference>
<proteinExistence type="predicted"/>
<feature type="domain" description="N-acetyltransferase" evidence="3">
    <location>
        <begin position="1"/>
        <end position="142"/>
    </location>
</feature>
<evidence type="ECO:0000313" key="5">
    <source>
        <dbReference type="Proteomes" id="UP000008838"/>
    </source>
</evidence>